<feature type="region of interest" description="Disordered" evidence="1">
    <location>
        <begin position="377"/>
        <end position="396"/>
    </location>
</feature>
<feature type="compositionally biased region" description="Pro residues" evidence="1">
    <location>
        <begin position="343"/>
        <end position="354"/>
    </location>
</feature>
<feature type="region of interest" description="Disordered" evidence="1">
    <location>
        <begin position="273"/>
        <end position="295"/>
    </location>
</feature>
<feature type="compositionally biased region" description="Basic and acidic residues" evidence="1">
    <location>
        <begin position="487"/>
        <end position="501"/>
    </location>
</feature>
<evidence type="ECO:0000256" key="1">
    <source>
        <dbReference type="SAM" id="MobiDB-lite"/>
    </source>
</evidence>
<name>A0A5N6ZIV9_9EURO</name>
<dbReference type="AlphaFoldDB" id="A0A5N6ZIV9"/>
<keyword evidence="3" id="KW-1185">Reference proteome</keyword>
<dbReference type="EMBL" id="ML739035">
    <property type="protein sequence ID" value="KAE8356709.1"/>
    <property type="molecule type" value="Genomic_DNA"/>
</dbReference>
<gene>
    <name evidence="2" type="ORF">BDV28DRAFT_126435</name>
</gene>
<sequence length="720" mass="81376">MAVINQKATPLVPPSHRAPVQQPVDPAFYPAVYQRFHPGLYHPSAYPAVYPLAHPAAYPVSHPASHSTVHPTNHPGTHHAGHPVNHHTGHPGGFQGGQQEGHPGVPRTVHTAAPRSIDSAKRAEAMARLNVNAERQASGNRQRGPDSIPQRETDSRSPLFYIGYTFFKKDAIPGHKSTWNHAEKTQMNLTQSELLNMVHRRTRKLPSIQQYQSLSKAKRSHVDQFINELKEKEPHFEWTCAYVKEEERLIKGKNNKHGDYETISMDVVAMGKPVTAPRPKVPGMPKERVESKPDSPVVINEPRAMEKDIEHTAEWTRPYPGHTQQQPMVQNVQRQLNPESPQQVPPPPPPPPQAHPTRGRPLVNQAHLPQGAPAAVHFDARPQPSMPHAGKPAPEKSPAIKVLRDHVRPLVNQTHLRQGAPAVVPFAVHPQPDMPHATRVAPEKGPATEILKENARGVPVSAGVNHPGQGIQHHHNPAGMPVNNNIPRKEPPHCHDGRYHENVPQGGSVKPPNLAAEPEPEWPPDSSSIGDNDSQIFDFEEDSSFTDDSEDDGEARKDSQPWRGSLFRRHSSGSRHPGPSRYRAHYRKQPSENKEDRTKYTKEYVDVVPADSRDSNKQLWGLRNREIAQQTRDRPKIIHAPVSPDDLDMTEFGERYHGLRARNDIRSRILDDREARLERRERRLDYRTRILDEKLDEAWRRSMSLREPGPYYSQHYYENY</sequence>
<organism evidence="2 3">
    <name type="scientific">Aspergillus coremiiformis</name>
    <dbReference type="NCBI Taxonomy" id="138285"/>
    <lineage>
        <taxon>Eukaryota</taxon>
        <taxon>Fungi</taxon>
        <taxon>Dikarya</taxon>
        <taxon>Ascomycota</taxon>
        <taxon>Pezizomycotina</taxon>
        <taxon>Eurotiomycetes</taxon>
        <taxon>Eurotiomycetidae</taxon>
        <taxon>Eurotiales</taxon>
        <taxon>Aspergillaceae</taxon>
        <taxon>Aspergillus</taxon>
        <taxon>Aspergillus subgen. Circumdati</taxon>
    </lineage>
</organism>
<feature type="region of interest" description="Disordered" evidence="1">
    <location>
        <begin position="336"/>
        <end position="365"/>
    </location>
</feature>
<feature type="region of interest" description="Disordered" evidence="1">
    <location>
        <begin position="132"/>
        <end position="154"/>
    </location>
</feature>
<evidence type="ECO:0000313" key="3">
    <source>
        <dbReference type="Proteomes" id="UP000327118"/>
    </source>
</evidence>
<feature type="compositionally biased region" description="Basic residues" evidence="1">
    <location>
        <begin position="76"/>
        <end position="89"/>
    </location>
</feature>
<feature type="region of interest" description="Disordered" evidence="1">
    <location>
        <begin position="61"/>
        <end position="110"/>
    </location>
</feature>
<proteinExistence type="predicted"/>
<feature type="compositionally biased region" description="Polar residues" evidence="1">
    <location>
        <begin position="64"/>
        <end position="75"/>
    </location>
</feature>
<reference evidence="3" key="1">
    <citation type="submission" date="2019-04" db="EMBL/GenBank/DDBJ databases">
        <title>Friends and foes A comparative genomics studyof 23 Aspergillus species from section Flavi.</title>
        <authorList>
            <consortium name="DOE Joint Genome Institute"/>
            <person name="Kjaerbolling I."/>
            <person name="Vesth T."/>
            <person name="Frisvad J.C."/>
            <person name="Nybo J.L."/>
            <person name="Theobald S."/>
            <person name="Kildgaard S."/>
            <person name="Isbrandt T."/>
            <person name="Kuo A."/>
            <person name="Sato A."/>
            <person name="Lyhne E.K."/>
            <person name="Kogle M.E."/>
            <person name="Wiebenga A."/>
            <person name="Kun R.S."/>
            <person name="Lubbers R.J."/>
            <person name="Makela M.R."/>
            <person name="Barry K."/>
            <person name="Chovatia M."/>
            <person name="Clum A."/>
            <person name="Daum C."/>
            <person name="Haridas S."/>
            <person name="He G."/>
            <person name="LaButti K."/>
            <person name="Lipzen A."/>
            <person name="Mondo S."/>
            <person name="Riley R."/>
            <person name="Salamov A."/>
            <person name="Simmons B.A."/>
            <person name="Magnuson J.K."/>
            <person name="Henrissat B."/>
            <person name="Mortensen U.H."/>
            <person name="Larsen T.O."/>
            <person name="Devries R.P."/>
            <person name="Grigoriev I.V."/>
            <person name="Machida M."/>
            <person name="Baker S.E."/>
            <person name="Andersen M.R."/>
        </authorList>
    </citation>
    <scope>NUCLEOTIDE SEQUENCE [LARGE SCALE GENOMIC DNA]</scope>
    <source>
        <strain evidence="3">CBS 553.77</strain>
    </source>
</reference>
<feature type="compositionally biased region" description="Gly residues" evidence="1">
    <location>
        <begin position="90"/>
        <end position="99"/>
    </location>
</feature>
<feature type="compositionally biased region" description="Acidic residues" evidence="1">
    <location>
        <begin position="538"/>
        <end position="553"/>
    </location>
</feature>
<feature type="compositionally biased region" description="Basic and acidic residues" evidence="1">
    <location>
        <begin position="589"/>
        <end position="599"/>
    </location>
</feature>
<protein>
    <submittedName>
        <fullName evidence="2">Uncharacterized protein</fullName>
    </submittedName>
</protein>
<feature type="compositionally biased region" description="Polar residues" evidence="1">
    <location>
        <begin position="525"/>
        <end position="535"/>
    </location>
</feature>
<dbReference type="OrthoDB" id="5401486at2759"/>
<feature type="region of interest" description="Disordered" evidence="1">
    <location>
        <begin position="467"/>
        <end position="599"/>
    </location>
</feature>
<dbReference type="Proteomes" id="UP000327118">
    <property type="component" value="Unassembled WGS sequence"/>
</dbReference>
<accession>A0A5N6ZIV9</accession>
<evidence type="ECO:0000313" key="2">
    <source>
        <dbReference type="EMBL" id="KAE8356709.1"/>
    </source>
</evidence>